<keyword evidence="4" id="KW-0804">Transcription</keyword>
<dbReference type="GO" id="GO:0000981">
    <property type="term" value="F:DNA-binding transcription factor activity, RNA polymerase II-specific"/>
    <property type="evidence" value="ECO:0007669"/>
    <property type="project" value="TreeGrafter"/>
</dbReference>
<feature type="region of interest" description="Disordered" evidence="6">
    <location>
        <begin position="229"/>
        <end position="300"/>
    </location>
</feature>
<keyword evidence="3" id="KW-0238">DNA-binding</keyword>
<dbReference type="GO" id="GO:0042127">
    <property type="term" value="P:regulation of cell population proliferation"/>
    <property type="evidence" value="ECO:0007669"/>
    <property type="project" value="TreeGrafter"/>
</dbReference>
<dbReference type="GO" id="GO:0005667">
    <property type="term" value="C:transcription regulator complex"/>
    <property type="evidence" value="ECO:0007669"/>
    <property type="project" value="TreeGrafter"/>
</dbReference>
<reference evidence="9" key="2">
    <citation type="submission" date="2021-09" db="EMBL/GenBank/DDBJ databases">
        <authorList>
            <person name="Jia N."/>
            <person name="Wang J."/>
            <person name="Shi W."/>
            <person name="Du L."/>
            <person name="Sun Y."/>
            <person name="Zhan W."/>
            <person name="Jiang J."/>
            <person name="Wang Q."/>
            <person name="Zhang B."/>
            <person name="Ji P."/>
            <person name="Sakyi L.B."/>
            <person name="Cui X."/>
            <person name="Yuan T."/>
            <person name="Jiang B."/>
            <person name="Yang W."/>
            <person name="Lam T.T.-Y."/>
            <person name="Chang Q."/>
            <person name="Ding S."/>
            <person name="Wang X."/>
            <person name="Zhu J."/>
            <person name="Ruan X."/>
            <person name="Zhao L."/>
            <person name="Wei J."/>
            <person name="Que T."/>
            <person name="Du C."/>
            <person name="Cheng J."/>
            <person name="Dai P."/>
            <person name="Han X."/>
            <person name="Huang E."/>
            <person name="Gao Y."/>
            <person name="Liu J."/>
            <person name="Shao H."/>
            <person name="Ye R."/>
            <person name="Li L."/>
            <person name="Wei W."/>
            <person name="Wang X."/>
            <person name="Wang C."/>
            <person name="Huo Q."/>
            <person name="Li W."/>
            <person name="Guo W."/>
            <person name="Chen H."/>
            <person name="Chen S."/>
            <person name="Zhou L."/>
            <person name="Zhou L."/>
            <person name="Ni X."/>
            <person name="Tian J."/>
            <person name="Zhou Y."/>
            <person name="Sheng Y."/>
            <person name="Liu T."/>
            <person name="Pan Y."/>
            <person name="Xia L."/>
            <person name="Li J."/>
            <person name="Zhao F."/>
            <person name="Cao W."/>
        </authorList>
    </citation>
    <scope>NUCLEOTIDE SEQUENCE</scope>
    <source>
        <strain evidence="9">Rmic-2018</strain>
        <tissue evidence="9">Larvae</tissue>
    </source>
</reference>
<organism evidence="9 10">
    <name type="scientific">Rhipicephalus microplus</name>
    <name type="common">Cattle tick</name>
    <name type="synonym">Boophilus microplus</name>
    <dbReference type="NCBI Taxonomy" id="6941"/>
    <lineage>
        <taxon>Eukaryota</taxon>
        <taxon>Metazoa</taxon>
        <taxon>Ecdysozoa</taxon>
        <taxon>Arthropoda</taxon>
        <taxon>Chelicerata</taxon>
        <taxon>Arachnida</taxon>
        <taxon>Acari</taxon>
        <taxon>Parasitiformes</taxon>
        <taxon>Ixodida</taxon>
        <taxon>Ixodoidea</taxon>
        <taxon>Ixodidae</taxon>
        <taxon>Rhipicephalinae</taxon>
        <taxon>Rhipicephalus</taxon>
        <taxon>Boophilus</taxon>
    </lineage>
</organism>
<dbReference type="InterPro" id="IPR046347">
    <property type="entry name" value="bZIP_sf"/>
</dbReference>
<feature type="region of interest" description="Disordered" evidence="6">
    <location>
        <begin position="94"/>
        <end position="136"/>
    </location>
</feature>
<evidence type="ECO:0000256" key="3">
    <source>
        <dbReference type="ARBA" id="ARBA00023125"/>
    </source>
</evidence>
<dbReference type="PANTHER" id="PTHR11462">
    <property type="entry name" value="JUN TRANSCRIPTION FACTOR-RELATED"/>
    <property type="match status" value="1"/>
</dbReference>
<feature type="signal peptide" evidence="7">
    <location>
        <begin position="1"/>
        <end position="24"/>
    </location>
</feature>
<evidence type="ECO:0000256" key="4">
    <source>
        <dbReference type="ARBA" id="ARBA00023163"/>
    </source>
</evidence>
<dbReference type="EMBL" id="JABSTU010005444">
    <property type="protein sequence ID" value="KAH7944671.1"/>
    <property type="molecule type" value="Genomic_DNA"/>
</dbReference>
<dbReference type="SMART" id="SM00338">
    <property type="entry name" value="BRLZ"/>
    <property type="match status" value="1"/>
</dbReference>
<name>A0A9J6CWU2_RHIMP</name>
<dbReference type="PROSITE" id="PS50217">
    <property type="entry name" value="BZIP"/>
    <property type="match status" value="1"/>
</dbReference>
<evidence type="ECO:0000256" key="1">
    <source>
        <dbReference type="ARBA" id="ARBA00006882"/>
    </source>
</evidence>
<dbReference type="InterPro" id="IPR002112">
    <property type="entry name" value="Leuzip_Jun"/>
</dbReference>
<dbReference type="InterPro" id="IPR050946">
    <property type="entry name" value="AP-1_TF_bZIP"/>
</dbReference>
<comment type="similarity">
    <text evidence="1">Belongs to the bZIP family. Jun subfamily.</text>
</comment>
<keyword evidence="2" id="KW-0805">Transcription regulation</keyword>
<evidence type="ECO:0000313" key="9">
    <source>
        <dbReference type="EMBL" id="KAH7944671.1"/>
    </source>
</evidence>
<dbReference type="Proteomes" id="UP000821866">
    <property type="component" value="Unassembled WGS sequence"/>
</dbReference>
<protein>
    <recommendedName>
        <fullName evidence="8">BZIP domain-containing protein</fullName>
    </recommendedName>
</protein>
<sequence length="376" mass="41580">MRCFRAVSHGFKARSAVLLLGSLTIDHFISVPTPDTQCASGLTGPLAKLELPPQHATSGSNMSDLNVSTSDDSFFHRTSLDPLVIDISEEEEQDTVHCSGCTSPRSSVGLGENSDDTRKTATQHEQSSSSDELGLRKRSMTLNLFSPGASQPGHKEARCSSLLTSPDLQMLALSTPELERFIITLNGRETTVSRLSVLTVAKKKEQFPSDFAESLDQLQLQSPVLQQHIASGPDTSDSRDSTSNDTRTHPLSSEPETVHIDMRDAERTEHATSCQDTSDSTSSDSPTRPLSSKPQTAPTYIRDASRMRLEQRRERNRIASSKCLNRKLSRISELREKVYALKKERKVLECKTSILRHEVYQLSQKVVTHVKGGCRM</sequence>
<accession>A0A9J6CWU2</accession>
<dbReference type="PANTHER" id="PTHR11462:SF35">
    <property type="entry name" value="TRANSCRIPTION FACTOR JRA"/>
    <property type="match status" value="1"/>
</dbReference>
<evidence type="ECO:0000256" key="6">
    <source>
        <dbReference type="SAM" id="MobiDB-lite"/>
    </source>
</evidence>
<feature type="compositionally biased region" description="Low complexity" evidence="6">
    <location>
        <begin position="272"/>
        <end position="292"/>
    </location>
</feature>
<dbReference type="Gene3D" id="1.20.5.170">
    <property type="match status" value="1"/>
</dbReference>
<keyword evidence="7" id="KW-0732">Signal</keyword>
<dbReference type="GO" id="GO:0051726">
    <property type="term" value="P:regulation of cell cycle"/>
    <property type="evidence" value="ECO:0007669"/>
    <property type="project" value="TreeGrafter"/>
</dbReference>
<evidence type="ECO:0000256" key="2">
    <source>
        <dbReference type="ARBA" id="ARBA00023015"/>
    </source>
</evidence>
<feature type="coiled-coil region" evidence="5">
    <location>
        <begin position="324"/>
        <end position="351"/>
    </location>
</feature>
<gene>
    <name evidence="9" type="ORF">HPB51_028612</name>
</gene>
<dbReference type="AlphaFoldDB" id="A0A9J6CWU2"/>
<dbReference type="InterPro" id="IPR004827">
    <property type="entry name" value="bZIP"/>
</dbReference>
<evidence type="ECO:0000259" key="8">
    <source>
        <dbReference type="PROSITE" id="PS50217"/>
    </source>
</evidence>
<feature type="chain" id="PRO_5039896400" description="BZIP domain-containing protein" evidence="7">
    <location>
        <begin position="25"/>
        <end position="376"/>
    </location>
</feature>
<comment type="caution">
    <text evidence="9">The sequence shown here is derived from an EMBL/GenBank/DDBJ whole genome shotgun (WGS) entry which is preliminary data.</text>
</comment>
<keyword evidence="5" id="KW-0175">Coiled coil</keyword>
<dbReference type="GO" id="GO:0000978">
    <property type="term" value="F:RNA polymerase II cis-regulatory region sequence-specific DNA binding"/>
    <property type="evidence" value="ECO:0007669"/>
    <property type="project" value="TreeGrafter"/>
</dbReference>
<evidence type="ECO:0000256" key="5">
    <source>
        <dbReference type="SAM" id="Coils"/>
    </source>
</evidence>
<feature type="compositionally biased region" description="Basic and acidic residues" evidence="6">
    <location>
        <begin position="256"/>
        <end position="270"/>
    </location>
</feature>
<dbReference type="Pfam" id="PF00170">
    <property type="entry name" value="bZIP_1"/>
    <property type="match status" value="1"/>
</dbReference>
<keyword evidence="10" id="KW-1185">Reference proteome</keyword>
<evidence type="ECO:0000256" key="7">
    <source>
        <dbReference type="SAM" id="SignalP"/>
    </source>
</evidence>
<evidence type="ECO:0000313" key="10">
    <source>
        <dbReference type="Proteomes" id="UP000821866"/>
    </source>
</evidence>
<feature type="domain" description="BZIP" evidence="8">
    <location>
        <begin position="306"/>
        <end position="369"/>
    </location>
</feature>
<dbReference type="SUPFAM" id="SSF57959">
    <property type="entry name" value="Leucine zipper domain"/>
    <property type="match status" value="1"/>
</dbReference>
<proteinExistence type="inferred from homology"/>
<dbReference type="Pfam" id="PF03957">
    <property type="entry name" value="Jun"/>
    <property type="match status" value="1"/>
</dbReference>
<dbReference type="PRINTS" id="PR00043">
    <property type="entry name" value="LEUZIPPRJUN"/>
</dbReference>
<dbReference type="VEuPathDB" id="VectorBase:LOC119180758"/>
<dbReference type="InterPro" id="IPR005643">
    <property type="entry name" value="JNK"/>
</dbReference>
<reference evidence="9" key="1">
    <citation type="journal article" date="2020" name="Cell">
        <title>Large-Scale Comparative Analyses of Tick Genomes Elucidate Their Genetic Diversity and Vector Capacities.</title>
        <authorList>
            <consortium name="Tick Genome and Microbiome Consortium (TIGMIC)"/>
            <person name="Jia N."/>
            <person name="Wang J."/>
            <person name="Shi W."/>
            <person name="Du L."/>
            <person name="Sun Y."/>
            <person name="Zhan W."/>
            <person name="Jiang J.F."/>
            <person name="Wang Q."/>
            <person name="Zhang B."/>
            <person name="Ji P."/>
            <person name="Bell-Sakyi L."/>
            <person name="Cui X.M."/>
            <person name="Yuan T.T."/>
            <person name="Jiang B.G."/>
            <person name="Yang W.F."/>
            <person name="Lam T.T."/>
            <person name="Chang Q.C."/>
            <person name="Ding S.J."/>
            <person name="Wang X.J."/>
            <person name="Zhu J.G."/>
            <person name="Ruan X.D."/>
            <person name="Zhao L."/>
            <person name="Wei J.T."/>
            <person name="Ye R.Z."/>
            <person name="Que T.C."/>
            <person name="Du C.H."/>
            <person name="Zhou Y.H."/>
            <person name="Cheng J.X."/>
            <person name="Dai P.F."/>
            <person name="Guo W.B."/>
            <person name="Han X.H."/>
            <person name="Huang E.J."/>
            <person name="Li L.F."/>
            <person name="Wei W."/>
            <person name="Gao Y.C."/>
            <person name="Liu J.Z."/>
            <person name="Shao H.Z."/>
            <person name="Wang X."/>
            <person name="Wang C.C."/>
            <person name="Yang T.C."/>
            <person name="Huo Q.B."/>
            <person name="Li W."/>
            <person name="Chen H.Y."/>
            <person name="Chen S.E."/>
            <person name="Zhou L.G."/>
            <person name="Ni X.B."/>
            <person name="Tian J.H."/>
            <person name="Sheng Y."/>
            <person name="Liu T."/>
            <person name="Pan Y.S."/>
            <person name="Xia L.Y."/>
            <person name="Li J."/>
            <person name="Zhao F."/>
            <person name="Cao W.C."/>
        </authorList>
    </citation>
    <scope>NUCLEOTIDE SEQUENCE</scope>
    <source>
        <strain evidence="9">Rmic-2018</strain>
    </source>
</reference>
<feature type="compositionally biased region" description="Basic and acidic residues" evidence="6">
    <location>
        <begin position="236"/>
        <end position="248"/>
    </location>
</feature>